<sequence length="107" mass="12462">MVDVYKRFIKNKALQAVDCFDMNLATSQFLWSYRTTANPATPGNCTTAKAHLGRQLRTILNLIRPEIATQFDENVKQNESFERHCGTKHRSFKVKDTVFYRFKRESA</sequence>
<dbReference type="WBParaSite" id="ES5_v2.g17879.t1">
    <property type="protein sequence ID" value="ES5_v2.g17879.t1"/>
    <property type="gene ID" value="ES5_v2.g17879"/>
</dbReference>
<reference evidence="2" key="1">
    <citation type="submission" date="2022-11" db="UniProtKB">
        <authorList>
            <consortium name="WormBaseParasite"/>
        </authorList>
    </citation>
    <scope>IDENTIFICATION</scope>
</reference>
<dbReference type="Proteomes" id="UP000887579">
    <property type="component" value="Unplaced"/>
</dbReference>
<evidence type="ECO:0000313" key="2">
    <source>
        <dbReference type="WBParaSite" id="ES5_v2.g17879.t1"/>
    </source>
</evidence>
<proteinExistence type="predicted"/>
<evidence type="ECO:0000313" key="1">
    <source>
        <dbReference type="Proteomes" id="UP000887579"/>
    </source>
</evidence>
<name>A0AC34FMV4_9BILA</name>
<organism evidence="1 2">
    <name type="scientific">Panagrolaimus sp. ES5</name>
    <dbReference type="NCBI Taxonomy" id="591445"/>
    <lineage>
        <taxon>Eukaryota</taxon>
        <taxon>Metazoa</taxon>
        <taxon>Ecdysozoa</taxon>
        <taxon>Nematoda</taxon>
        <taxon>Chromadorea</taxon>
        <taxon>Rhabditida</taxon>
        <taxon>Tylenchina</taxon>
        <taxon>Panagrolaimomorpha</taxon>
        <taxon>Panagrolaimoidea</taxon>
        <taxon>Panagrolaimidae</taxon>
        <taxon>Panagrolaimus</taxon>
    </lineage>
</organism>
<protein>
    <submittedName>
        <fullName evidence="2">Uncharacterized protein</fullName>
    </submittedName>
</protein>
<accession>A0AC34FMV4</accession>